<protein>
    <submittedName>
        <fullName evidence="2">Uncharacterized protein</fullName>
    </submittedName>
</protein>
<evidence type="ECO:0000313" key="3">
    <source>
        <dbReference type="Proteomes" id="UP000184073"/>
    </source>
</evidence>
<dbReference type="STRING" id="1036611.A0A1L9Q4C8"/>
<gene>
    <name evidence="2" type="ORF">ASPVEDRAFT_34730</name>
</gene>
<name>A0A1L9Q4C8_ASPVE</name>
<dbReference type="OrthoDB" id="4653208at2759"/>
<proteinExistence type="predicted"/>
<evidence type="ECO:0000256" key="1">
    <source>
        <dbReference type="SAM" id="MobiDB-lite"/>
    </source>
</evidence>
<dbReference type="Proteomes" id="UP000184073">
    <property type="component" value="Unassembled WGS sequence"/>
</dbReference>
<reference evidence="3" key="1">
    <citation type="journal article" date="2017" name="Genome Biol.">
        <title>Comparative genomics reveals high biological diversity and specific adaptations in the industrially and medically important fungal genus Aspergillus.</title>
        <authorList>
            <person name="de Vries R.P."/>
            <person name="Riley R."/>
            <person name="Wiebenga A."/>
            <person name="Aguilar-Osorio G."/>
            <person name="Amillis S."/>
            <person name="Uchima C.A."/>
            <person name="Anderluh G."/>
            <person name="Asadollahi M."/>
            <person name="Askin M."/>
            <person name="Barry K."/>
            <person name="Battaglia E."/>
            <person name="Bayram O."/>
            <person name="Benocci T."/>
            <person name="Braus-Stromeyer S.A."/>
            <person name="Caldana C."/>
            <person name="Canovas D."/>
            <person name="Cerqueira G.C."/>
            <person name="Chen F."/>
            <person name="Chen W."/>
            <person name="Choi C."/>
            <person name="Clum A."/>
            <person name="Dos Santos R.A."/>
            <person name="Damasio A.R."/>
            <person name="Diallinas G."/>
            <person name="Emri T."/>
            <person name="Fekete E."/>
            <person name="Flipphi M."/>
            <person name="Freyberg S."/>
            <person name="Gallo A."/>
            <person name="Gournas C."/>
            <person name="Habgood R."/>
            <person name="Hainaut M."/>
            <person name="Harispe M.L."/>
            <person name="Henrissat B."/>
            <person name="Hilden K.S."/>
            <person name="Hope R."/>
            <person name="Hossain A."/>
            <person name="Karabika E."/>
            <person name="Karaffa L."/>
            <person name="Karanyi Z."/>
            <person name="Krasevec N."/>
            <person name="Kuo A."/>
            <person name="Kusch H."/>
            <person name="LaButti K."/>
            <person name="Lagendijk E.L."/>
            <person name="Lapidus A."/>
            <person name="Levasseur A."/>
            <person name="Lindquist E."/>
            <person name="Lipzen A."/>
            <person name="Logrieco A.F."/>
            <person name="MacCabe A."/>
            <person name="Maekelae M.R."/>
            <person name="Malavazi I."/>
            <person name="Melin P."/>
            <person name="Meyer V."/>
            <person name="Mielnichuk N."/>
            <person name="Miskei M."/>
            <person name="Molnar A.P."/>
            <person name="Mule G."/>
            <person name="Ngan C.Y."/>
            <person name="Orejas M."/>
            <person name="Orosz E."/>
            <person name="Ouedraogo J.P."/>
            <person name="Overkamp K.M."/>
            <person name="Park H.-S."/>
            <person name="Perrone G."/>
            <person name="Piumi F."/>
            <person name="Punt P.J."/>
            <person name="Ram A.F."/>
            <person name="Ramon A."/>
            <person name="Rauscher S."/>
            <person name="Record E."/>
            <person name="Riano-Pachon D.M."/>
            <person name="Robert V."/>
            <person name="Roehrig J."/>
            <person name="Ruller R."/>
            <person name="Salamov A."/>
            <person name="Salih N.S."/>
            <person name="Samson R.A."/>
            <person name="Sandor E."/>
            <person name="Sanguinetti M."/>
            <person name="Schuetze T."/>
            <person name="Sepcic K."/>
            <person name="Shelest E."/>
            <person name="Sherlock G."/>
            <person name="Sophianopoulou V."/>
            <person name="Squina F.M."/>
            <person name="Sun H."/>
            <person name="Susca A."/>
            <person name="Todd R.B."/>
            <person name="Tsang A."/>
            <person name="Unkles S.E."/>
            <person name="van de Wiele N."/>
            <person name="van Rossen-Uffink D."/>
            <person name="Oliveira J.V."/>
            <person name="Vesth T.C."/>
            <person name="Visser J."/>
            <person name="Yu J.-H."/>
            <person name="Zhou M."/>
            <person name="Andersen M.R."/>
            <person name="Archer D.B."/>
            <person name="Baker S.E."/>
            <person name="Benoit I."/>
            <person name="Brakhage A.A."/>
            <person name="Braus G.H."/>
            <person name="Fischer R."/>
            <person name="Frisvad J.C."/>
            <person name="Goldman G.H."/>
            <person name="Houbraken J."/>
            <person name="Oakley B."/>
            <person name="Pocsi I."/>
            <person name="Scazzocchio C."/>
            <person name="Seiboth B."/>
            <person name="vanKuyk P.A."/>
            <person name="Wortman J."/>
            <person name="Dyer P.S."/>
            <person name="Grigoriev I.V."/>
        </authorList>
    </citation>
    <scope>NUCLEOTIDE SEQUENCE [LARGE SCALE GENOMIC DNA]</scope>
    <source>
        <strain evidence="3">CBS 583.65</strain>
    </source>
</reference>
<dbReference type="GeneID" id="63726397"/>
<organism evidence="2 3">
    <name type="scientific">Aspergillus versicolor CBS 583.65</name>
    <dbReference type="NCBI Taxonomy" id="1036611"/>
    <lineage>
        <taxon>Eukaryota</taxon>
        <taxon>Fungi</taxon>
        <taxon>Dikarya</taxon>
        <taxon>Ascomycota</taxon>
        <taxon>Pezizomycotina</taxon>
        <taxon>Eurotiomycetes</taxon>
        <taxon>Eurotiomycetidae</taxon>
        <taxon>Eurotiales</taxon>
        <taxon>Aspergillaceae</taxon>
        <taxon>Aspergillus</taxon>
        <taxon>Aspergillus subgen. Nidulantes</taxon>
    </lineage>
</organism>
<keyword evidence="3" id="KW-1185">Reference proteome</keyword>
<dbReference type="AlphaFoldDB" id="A0A1L9Q4C8"/>
<accession>A0A1L9Q4C8</accession>
<dbReference type="VEuPathDB" id="FungiDB:ASPVEDRAFT_34730"/>
<feature type="region of interest" description="Disordered" evidence="1">
    <location>
        <begin position="78"/>
        <end position="109"/>
    </location>
</feature>
<sequence length="130" mass="14567">MAEQYPPSLVLSAIADHLDRHHSEIRVTLPTNRFTLQQGLSAILDCLGELSDHVSLPTSNPARRQALRLQALENKNAFDEARPFSSTRQIRVPGNLKPEDHPPSPSPNRRALLKQKFLDEDGPPFRDLSS</sequence>
<dbReference type="RefSeq" id="XP_040674351.1">
    <property type="nucleotide sequence ID" value="XM_040810886.1"/>
</dbReference>
<evidence type="ECO:0000313" key="2">
    <source>
        <dbReference type="EMBL" id="OJJ08589.1"/>
    </source>
</evidence>
<dbReference type="EMBL" id="KV878140">
    <property type="protein sequence ID" value="OJJ08589.1"/>
    <property type="molecule type" value="Genomic_DNA"/>
</dbReference>